<evidence type="ECO:0000256" key="12">
    <source>
        <dbReference type="ARBA" id="ARBA00049556"/>
    </source>
</evidence>
<evidence type="ECO:0000256" key="3">
    <source>
        <dbReference type="ARBA" id="ARBA00007005"/>
    </source>
</evidence>
<evidence type="ECO:0000256" key="4">
    <source>
        <dbReference type="ARBA" id="ARBA00009463"/>
    </source>
</evidence>
<name>A0A2T0YTA2_9MICC</name>
<dbReference type="FunFam" id="3.40.50.720:FF:000009">
    <property type="entry name" value="Fatty oxidation complex, alpha subunit"/>
    <property type="match status" value="1"/>
</dbReference>
<dbReference type="GO" id="GO:0016509">
    <property type="term" value="F:long-chain (3S)-3-hydroxyacyl-CoA dehydrogenase (NAD+) activity"/>
    <property type="evidence" value="ECO:0007669"/>
    <property type="project" value="TreeGrafter"/>
</dbReference>
<dbReference type="PANTHER" id="PTHR43612">
    <property type="entry name" value="TRIFUNCTIONAL ENZYME SUBUNIT ALPHA"/>
    <property type="match status" value="1"/>
</dbReference>
<evidence type="ECO:0000256" key="5">
    <source>
        <dbReference type="ARBA" id="ARBA00022832"/>
    </source>
</evidence>
<dbReference type="CDD" id="cd06558">
    <property type="entry name" value="crotonase-like"/>
    <property type="match status" value="1"/>
</dbReference>
<dbReference type="UniPathway" id="UPA00659"/>
<organism evidence="15 16">
    <name type="scientific">Nesterenkonia sandarakina</name>
    <dbReference type="NCBI Taxonomy" id="272918"/>
    <lineage>
        <taxon>Bacteria</taxon>
        <taxon>Bacillati</taxon>
        <taxon>Actinomycetota</taxon>
        <taxon>Actinomycetes</taxon>
        <taxon>Micrococcales</taxon>
        <taxon>Micrococcaceae</taxon>
        <taxon>Nesterenkonia</taxon>
    </lineage>
</organism>
<feature type="domain" description="3-hydroxyacyl-CoA dehydrogenase C-terminal" evidence="13">
    <location>
        <begin position="539"/>
        <end position="618"/>
    </location>
</feature>
<dbReference type="InterPro" id="IPR001753">
    <property type="entry name" value="Enoyl-CoA_hydra/iso"/>
</dbReference>
<dbReference type="InterPro" id="IPR013328">
    <property type="entry name" value="6PGD_dom2"/>
</dbReference>
<dbReference type="PANTHER" id="PTHR43612:SF3">
    <property type="entry name" value="TRIFUNCTIONAL ENZYME SUBUNIT ALPHA, MITOCHONDRIAL"/>
    <property type="match status" value="1"/>
</dbReference>
<evidence type="ECO:0000256" key="8">
    <source>
        <dbReference type="ARBA" id="ARBA00023027"/>
    </source>
</evidence>
<evidence type="ECO:0000256" key="10">
    <source>
        <dbReference type="ARBA" id="ARBA00023239"/>
    </source>
</evidence>
<dbReference type="Pfam" id="PF00378">
    <property type="entry name" value="ECH_1"/>
    <property type="match status" value="1"/>
</dbReference>
<dbReference type="InterPro" id="IPR036291">
    <property type="entry name" value="NAD(P)-bd_dom_sf"/>
</dbReference>
<keyword evidence="10" id="KW-0456">Lyase</keyword>
<keyword evidence="11" id="KW-0511">Multifunctional enzyme</keyword>
<dbReference type="InterPro" id="IPR006176">
    <property type="entry name" value="3-OHacyl-CoA_DH_NAD-bd"/>
</dbReference>
<evidence type="ECO:0000313" key="16">
    <source>
        <dbReference type="Proteomes" id="UP000238217"/>
    </source>
</evidence>
<comment type="pathway">
    <text evidence="1">Lipid metabolism; fatty acid beta-oxidation.</text>
</comment>
<dbReference type="GO" id="GO:0006635">
    <property type="term" value="P:fatty acid beta-oxidation"/>
    <property type="evidence" value="ECO:0007669"/>
    <property type="project" value="UniProtKB-UniPathway"/>
</dbReference>
<dbReference type="GO" id="GO:0004300">
    <property type="term" value="F:enoyl-CoA hydratase activity"/>
    <property type="evidence" value="ECO:0007669"/>
    <property type="project" value="TreeGrafter"/>
</dbReference>
<keyword evidence="9" id="KW-0443">Lipid metabolism</keyword>
<dbReference type="GO" id="GO:0070403">
    <property type="term" value="F:NAD+ binding"/>
    <property type="evidence" value="ECO:0007669"/>
    <property type="project" value="InterPro"/>
</dbReference>
<comment type="similarity">
    <text evidence="3">In the central section; belongs to the 3-hydroxyacyl-CoA dehydrogenase family.</text>
</comment>
<dbReference type="SUPFAM" id="SSF48179">
    <property type="entry name" value="6-phosphogluconate dehydrogenase C-terminal domain-like"/>
    <property type="match status" value="2"/>
</dbReference>
<dbReference type="SUPFAM" id="SSF51735">
    <property type="entry name" value="NAD(P)-binding Rossmann-fold domains"/>
    <property type="match status" value="1"/>
</dbReference>
<dbReference type="AlphaFoldDB" id="A0A2T0YTA2"/>
<protein>
    <submittedName>
        <fullName evidence="15">3-hydroxyacyl-CoA dehydrogenase</fullName>
    </submittedName>
</protein>
<dbReference type="InterPro" id="IPR008927">
    <property type="entry name" value="6-PGluconate_DH-like_C_sf"/>
</dbReference>
<sequence length="725" mass="76852">MTAAHSPEIPAEALDFSGFSDLAAAFSDEVITHSRAEDVVLPDGAGTLVLIRLDNDHPKRPSTLGPSSLIQFGQVLAAQLPRARAGEISGIAVIGKPGVLAAGADLGAAERVDSRDHSTAMADLGHHAYRLLEDFPVPSFVFINGTALGGGLEIALAAQHRTVSTAAKGIGLPEAFLGLVPGWGGIYRLPHLIGPEAAAEVIFTNALNNNRTLTGQKVHALGIADALFDAESFEAESLAYAARIITGDADAAQQLAAQRSHDDSPEAWTRAIASAERTVATKLGPSAPAPRRALDLFTQVPSRTREQSREAECEALGDLMLTDEFRNTVYAFLNLLQKRAKRPAGVPEVPPRSITKVGVVGAGLMASQLAMVFAAQLRVPVVLTDIDQARVDKGLEHIAAQLEKQAKKGRLSVEQAAGLRGLITGSTDKSVYADADFVIEAVFEEISVKKQVFAELEQIVPAETILATNTSSLSVTEMAADLAHPERVIGFHFFNPVAAMPLVEIARAPQTADEPIATAFALAAGLRKTPVLTSDSTAFVVNRVLLRLMAEVQKAFDEGTDPATADAALKPIGLPMSPFTLLAMVGIPVAQHVTESLHASFGDRFHVSANLQRLIDAGVTEIWSTDDDGRPNVAGQPYIKDSTTDLMSFGSSPRTAEELLTTVQDALAEEIGMMLDEGVVASRQDVDLCMILGAGWPLHRGGITPYLDQVGASERVNGRAFSTRD</sequence>
<comment type="pathway">
    <text evidence="2">Lipid metabolism; butanoate metabolism.</text>
</comment>
<keyword evidence="8" id="KW-0520">NAD</keyword>
<dbReference type="InterPro" id="IPR029045">
    <property type="entry name" value="ClpP/crotonase-like_dom_sf"/>
</dbReference>
<comment type="similarity">
    <text evidence="4">Belongs to the 3-hydroxyacyl-CoA dehydrogenase family.</text>
</comment>
<dbReference type="SUPFAM" id="SSF52096">
    <property type="entry name" value="ClpP/crotonase"/>
    <property type="match status" value="1"/>
</dbReference>
<dbReference type="InterPro" id="IPR006108">
    <property type="entry name" value="3HC_DH_C"/>
</dbReference>
<dbReference type="Pfam" id="PF02737">
    <property type="entry name" value="3HCDH_N"/>
    <property type="match status" value="1"/>
</dbReference>
<comment type="caution">
    <text evidence="15">The sequence shown here is derived from an EMBL/GenBank/DDBJ whole genome shotgun (WGS) entry which is preliminary data.</text>
</comment>
<dbReference type="EMBL" id="PVTY01000001">
    <property type="protein sequence ID" value="PRZ18801.1"/>
    <property type="molecule type" value="Genomic_DNA"/>
</dbReference>
<dbReference type="Pfam" id="PF00725">
    <property type="entry name" value="3HCDH"/>
    <property type="match status" value="1"/>
</dbReference>
<proteinExistence type="inferred from homology"/>
<feature type="domain" description="3-hydroxyacyl-CoA dehydrogenase NAD binding" evidence="14">
    <location>
        <begin position="356"/>
        <end position="535"/>
    </location>
</feature>
<accession>A0A2T0YTA2</accession>
<dbReference type="Proteomes" id="UP000238217">
    <property type="component" value="Unassembled WGS sequence"/>
</dbReference>
<keyword evidence="5" id="KW-0276">Fatty acid metabolism</keyword>
<dbReference type="Gene3D" id="1.10.1040.10">
    <property type="entry name" value="N-(1-d-carboxylethyl)-l-norvaline Dehydrogenase, domain 2"/>
    <property type="match status" value="2"/>
</dbReference>
<dbReference type="Gene3D" id="3.40.50.720">
    <property type="entry name" value="NAD(P)-binding Rossmann-like Domain"/>
    <property type="match status" value="1"/>
</dbReference>
<evidence type="ECO:0000259" key="14">
    <source>
        <dbReference type="Pfam" id="PF02737"/>
    </source>
</evidence>
<evidence type="ECO:0000313" key="15">
    <source>
        <dbReference type="EMBL" id="PRZ18801.1"/>
    </source>
</evidence>
<dbReference type="InterPro" id="IPR050136">
    <property type="entry name" value="FA_oxidation_alpha_subunit"/>
</dbReference>
<evidence type="ECO:0000256" key="1">
    <source>
        <dbReference type="ARBA" id="ARBA00005005"/>
    </source>
</evidence>
<keyword evidence="6" id="KW-0442">Lipid degradation</keyword>
<keyword evidence="7" id="KW-0560">Oxidoreductase</keyword>
<dbReference type="Gene3D" id="3.90.226.10">
    <property type="entry name" value="2-enoyl-CoA Hydratase, Chain A, domain 1"/>
    <property type="match status" value="1"/>
</dbReference>
<keyword evidence="16" id="KW-1185">Reference proteome</keyword>
<dbReference type="RefSeq" id="WP_181255828.1">
    <property type="nucleotide sequence ID" value="NZ_PVTY01000001.1"/>
</dbReference>
<evidence type="ECO:0000256" key="2">
    <source>
        <dbReference type="ARBA" id="ARBA00005086"/>
    </source>
</evidence>
<evidence type="ECO:0000256" key="6">
    <source>
        <dbReference type="ARBA" id="ARBA00022963"/>
    </source>
</evidence>
<reference evidence="15 16" key="1">
    <citation type="submission" date="2018-03" db="EMBL/GenBank/DDBJ databases">
        <title>Comparative analysis of microorganisms from saline springs in Andes Mountain Range, Colombia.</title>
        <authorList>
            <person name="Rubin E."/>
        </authorList>
    </citation>
    <scope>NUCLEOTIDE SEQUENCE [LARGE SCALE GENOMIC DNA]</scope>
    <source>
        <strain evidence="15 16">CG 35</strain>
    </source>
</reference>
<evidence type="ECO:0000256" key="9">
    <source>
        <dbReference type="ARBA" id="ARBA00023098"/>
    </source>
</evidence>
<gene>
    <name evidence="15" type="ORF">BCL67_101109</name>
</gene>
<evidence type="ECO:0000259" key="13">
    <source>
        <dbReference type="Pfam" id="PF00725"/>
    </source>
</evidence>
<evidence type="ECO:0000256" key="7">
    <source>
        <dbReference type="ARBA" id="ARBA00023002"/>
    </source>
</evidence>
<comment type="catalytic activity">
    <reaction evidence="12">
        <text>a (3S)-3-hydroxyacyl-CoA + NAD(+) = a 3-oxoacyl-CoA + NADH + H(+)</text>
        <dbReference type="Rhea" id="RHEA:22432"/>
        <dbReference type="ChEBI" id="CHEBI:15378"/>
        <dbReference type="ChEBI" id="CHEBI:57318"/>
        <dbReference type="ChEBI" id="CHEBI:57540"/>
        <dbReference type="ChEBI" id="CHEBI:57945"/>
        <dbReference type="ChEBI" id="CHEBI:90726"/>
        <dbReference type="EC" id="1.1.1.35"/>
    </reaction>
</comment>
<evidence type="ECO:0000256" key="11">
    <source>
        <dbReference type="ARBA" id="ARBA00023268"/>
    </source>
</evidence>